<organism evidence="13">
    <name type="scientific">Hydrogenobacter sp</name>
    <dbReference type="NCBI Taxonomy" id="2152829"/>
    <lineage>
        <taxon>Bacteria</taxon>
        <taxon>Pseudomonadati</taxon>
        <taxon>Aquificota</taxon>
        <taxon>Aquificia</taxon>
        <taxon>Aquificales</taxon>
        <taxon>Aquificaceae</taxon>
        <taxon>Hydrogenobacter</taxon>
    </lineage>
</organism>
<evidence type="ECO:0000256" key="12">
    <source>
        <dbReference type="SAM" id="Phobius"/>
    </source>
</evidence>
<evidence type="ECO:0000256" key="9">
    <source>
        <dbReference type="ARBA" id="ARBA00023316"/>
    </source>
</evidence>
<keyword evidence="3" id="KW-0645">Protease</keyword>
<proteinExistence type="inferred from homology"/>
<dbReference type="GO" id="GO:0008237">
    <property type="term" value="F:metallopeptidase activity"/>
    <property type="evidence" value="ECO:0007669"/>
    <property type="project" value="UniProtKB-KW"/>
</dbReference>
<evidence type="ECO:0000256" key="5">
    <source>
        <dbReference type="ARBA" id="ARBA00022729"/>
    </source>
</evidence>
<dbReference type="AlphaFoldDB" id="A0A7C2ZFQ6"/>
<dbReference type="SUPFAM" id="SSF55166">
    <property type="entry name" value="Hedgehog/DD-peptidase"/>
    <property type="match status" value="1"/>
</dbReference>
<keyword evidence="6" id="KW-0378">Hydrolase</keyword>
<evidence type="ECO:0000256" key="3">
    <source>
        <dbReference type="ARBA" id="ARBA00022670"/>
    </source>
</evidence>
<evidence type="ECO:0000256" key="2">
    <source>
        <dbReference type="ARBA" id="ARBA00004776"/>
    </source>
</evidence>
<keyword evidence="12" id="KW-1133">Transmembrane helix</keyword>
<comment type="pathway">
    <text evidence="2">Cell wall biogenesis; cell wall polysaccharide biosynthesis.</text>
</comment>
<keyword evidence="12" id="KW-0812">Transmembrane</keyword>
<evidence type="ECO:0000313" key="13">
    <source>
        <dbReference type="EMBL" id="HEW45366.1"/>
    </source>
</evidence>
<dbReference type="GO" id="GO:0006508">
    <property type="term" value="P:proteolysis"/>
    <property type="evidence" value="ECO:0007669"/>
    <property type="project" value="UniProtKB-KW"/>
</dbReference>
<evidence type="ECO:0000256" key="4">
    <source>
        <dbReference type="ARBA" id="ARBA00022723"/>
    </source>
</evidence>
<keyword evidence="12" id="KW-0472">Membrane</keyword>
<evidence type="ECO:0000256" key="8">
    <source>
        <dbReference type="ARBA" id="ARBA00023049"/>
    </source>
</evidence>
<comment type="cofactor">
    <cofactor evidence="1">
        <name>Zn(2+)</name>
        <dbReference type="ChEBI" id="CHEBI:29105"/>
    </cofactor>
</comment>
<keyword evidence="7" id="KW-0862">Zinc</keyword>
<keyword evidence="5" id="KW-0732">Signal</keyword>
<dbReference type="Gene3D" id="3.30.1380.10">
    <property type="match status" value="1"/>
</dbReference>
<dbReference type="InterPro" id="IPR010275">
    <property type="entry name" value="MepK"/>
</dbReference>
<dbReference type="EMBL" id="DSFP01000022">
    <property type="protein sequence ID" value="HEW45366.1"/>
    <property type="molecule type" value="Genomic_DNA"/>
</dbReference>
<evidence type="ECO:0000256" key="6">
    <source>
        <dbReference type="ARBA" id="ARBA00022801"/>
    </source>
</evidence>
<gene>
    <name evidence="13" type="ORF">ENO47_01650</name>
</gene>
<keyword evidence="8" id="KW-0482">Metalloprotease</keyword>
<dbReference type="Pfam" id="PF05951">
    <property type="entry name" value="Peptidase_M15_2"/>
    <property type="match status" value="1"/>
</dbReference>
<dbReference type="PANTHER" id="PTHR37425">
    <property type="match status" value="1"/>
</dbReference>
<dbReference type="InterPro" id="IPR009045">
    <property type="entry name" value="Zn_M74/Hedgehog-like"/>
</dbReference>
<dbReference type="GO" id="GO:0046872">
    <property type="term" value="F:metal ion binding"/>
    <property type="evidence" value="ECO:0007669"/>
    <property type="project" value="UniProtKB-KW"/>
</dbReference>
<name>A0A7C2ZFQ6_9AQUI</name>
<keyword evidence="4" id="KW-0479">Metal-binding</keyword>
<sequence>MTRRDFIRSVAYLGGLAFGPFSYAFLPERISAREGTRWLNLYSLNTGERLKVAYWVDGNYIDSSLEEINYLLRDYRSGQIAPIDTKLLDLLYLITQLSGKEEIIVISGYRSPSTNAYLHRKKRGVAQNSYHTLGKAVDIRIDGMPLQALRNLAMNLRVGGVGYYPSSGFVHLDTGPFRCW</sequence>
<dbReference type="PANTHER" id="PTHR37425:SF1">
    <property type="entry name" value="OUTER MEMBRANE PROTEIN"/>
    <property type="match status" value="1"/>
</dbReference>
<evidence type="ECO:0000256" key="1">
    <source>
        <dbReference type="ARBA" id="ARBA00001947"/>
    </source>
</evidence>
<evidence type="ECO:0000256" key="11">
    <source>
        <dbReference type="ARBA" id="ARBA00093666"/>
    </source>
</evidence>
<reference evidence="13" key="1">
    <citation type="journal article" date="2020" name="mSystems">
        <title>Genome- and Community-Level Interaction Insights into Carbon Utilization and Element Cycling Functions of Hydrothermarchaeota in Hydrothermal Sediment.</title>
        <authorList>
            <person name="Zhou Z."/>
            <person name="Liu Y."/>
            <person name="Xu W."/>
            <person name="Pan J."/>
            <person name="Luo Z.H."/>
            <person name="Li M."/>
        </authorList>
    </citation>
    <scope>NUCLEOTIDE SEQUENCE [LARGE SCALE GENOMIC DNA]</scope>
    <source>
        <strain evidence="13">SpSt-132</strain>
    </source>
</reference>
<feature type="transmembrane region" description="Helical" evidence="12">
    <location>
        <begin position="6"/>
        <end position="26"/>
    </location>
</feature>
<comment type="caution">
    <text evidence="13">The sequence shown here is derived from an EMBL/GenBank/DDBJ whole genome shotgun (WGS) entry which is preliminary data.</text>
</comment>
<evidence type="ECO:0000256" key="7">
    <source>
        <dbReference type="ARBA" id="ARBA00022833"/>
    </source>
</evidence>
<protein>
    <recommendedName>
        <fullName evidence="11">Murein endopeptidase K</fullName>
    </recommendedName>
</protein>
<evidence type="ECO:0000256" key="10">
    <source>
        <dbReference type="ARBA" id="ARBA00093448"/>
    </source>
</evidence>
<dbReference type="GO" id="GO:0071555">
    <property type="term" value="P:cell wall organization"/>
    <property type="evidence" value="ECO:0007669"/>
    <property type="project" value="UniProtKB-KW"/>
</dbReference>
<keyword evidence="9" id="KW-0961">Cell wall biogenesis/degradation</keyword>
<accession>A0A7C2ZFQ6</accession>
<comment type="similarity">
    <text evidence="10">Belongs to the peptidase M15 family.</text>
</comment>